<reference evidence="2 3" key="1">
    <citation type="submission" date="2023-03" db="EMBL/GenBank/DDBJ databases">
        <title>Paludisphaera mucosa sp. nov. a novel planctomycete from northern fen.</title>
        <authorList>
            <person name="Ivanova A."/>
        </authorList>
    </citation>
    <scope>NUCLEOTIDE SEQUENCE [LARGE SCALE GENOMIC DNA]</scope>
    <source>
        <strain evidence="2 3">Pla2</strain>
    </source>
</reference>
<name>A0ABT6FGJ1_9BACT</name>
<feature type="region of interest" description="Disordered" evidence="1">
    <location>
        <begin position="1"/>
        <end position="23"/>
    </location>
</feature>
<protein>
    <submittedName>
        <fullName evidence="2">Uncharacterized protein</fullName>
    </submittedName>
</protein>
<dbReference type="EMBL" id="JARRAG010000002">
    <property type="protein sequence ID" value="MDG3006619.1"/>
    <property type="molecule type" value="Genomic_DNA"/>
</dbReference>
<gene>
    <name evidence="2" type="ORF">PZE19_22845</name>
</gene>
<keyword evidence="3" id="KW-1185">Reference proteome</keyword>
<sequence length="174" mass="18830">MSKVEEKSEVVEASASDTTPESARGPLVKATAIAHGLIGSRVVAPREVVEAPECDVVEAMVRGVAEPDGVPLSGRGRAYLASRCREPYTPPVPPVIDLVPIVKMKARQDNAMFGSFVLSKGGVVDVPEDEAAWHVIRSDRERSLDLAPGAAFSPRGMRFLEKLRNESERVYATY</sequence>
<dbReference type="RefSeq" id="WP_277862913.1">
    <property type="nucleotide sequence ID" value="NZ_JARRAG010000002.1"/>
</dbReference>
<accession>A0ABT6FGJ1</accession>
<evidence type="ECO:0000313" key="2">
    <source>
        <dbReference type="EMBL" id="MDG3006619.1"/>
    </source>
</evidence>
<evidence type="ECO:0000256" key="1">
    <source>
        <dbReference type="SAM" id="MobiDB-lite"/>
    </source>
</evidence>
<comment type="caution">
    <text evidence="2">The sequence shown here is derived from an EMBL/GenBank/DDBJ whole genome shotgun (WGS) entry which is preliminary data.</text>
</comment>
<organism evidence="2 3">
    <name type="scientific">Paludisphaera mucosa</name>
    <dbReference type="NCBI Taxonomy" id="3030827"/>
    <lineage>
        <taxon>Bacteria</taxon>
        <taxon>Pseudomonadati</taxon>
        <taxon>Planctomycetota</taxon>
        <taxon>Planctomycetia</taxon>
        <taxon>Isosphaerales</taxon>
        <taxon>Isosphaeraceae</taxon>
        <taxon>Paludisphaera</taxon>
    </lineage>
</organism>
<proteinExistence type="predicted"/>
<feature type="compositionally biased region" description="Basic and acidic residues" evidence="1">
    <location>
        <begin position="1"/>
        <end position="10"/>
    </location>
</feature>
<evidence type="ECO:0000313" key="3">
    <source>
        <dbReference type="Proteomes" id="UP001216907"/>
    </source>
</evidence>
<dbReference type="Proteomes" id="UP001216907">
    <property type="component" value="Unassembled WGS sequence"/>
</dbReference>